<protein>
    <recommendedName>
        <fullName evidence="3">Helix-turn-helix domain-containing protein</fullName>
    </recommendedName>
</protein>
<evidence type="ECO:0000313" key="2">
    <source>
        <dbReference type="Proteomes" id="UP000265419"/>
    </source>
</evidence>
<sequence>MHDEQQVGSRRTEARSVMERLNAAFDGARDLLEGLDAVEARVLNEPVPQVLLDTASRVQEASQQLQSGLRELVEYMIEDRGVSRKKVAEHLGLSPSTVARWMQERE</sequence>
<dbReference type="AlphaFoldDB" id="A0A399JAS5"/>
<dbReference type="SUPFAM" id="SSF47413">
    <property type="entry name" value="lambda repressor-like DNA-binding domains"/>
    <property type="match status" value="1"/>
</dbReference>
<dbReference type="EMBL" id="QQXK01000030">
    <property type="protein sequence ID" value="RII41309.1"/>
    <property type="molecule type" value="Genomic_DNA"/>
</dbReference>
<comment type="caution">
    <text evidence="1">The sequence shown here is derived from an EMBL/GenBank/DDBJ whole genome shotgun (WGS) entry which is preliminary data.</text>
</comment>
<dbReference type="Gene3D" id="1.10.260.40">
    <property type="entry name" value="lambda repressor-like DNA-binding domains"/>
    <property type="match status" value="1"/>
</dbReference>
<reference evidence="1 2" key="1">
    <citation type="submission" date="2018-07" db="EMBL/GenBank/DDBJ databases">
        <title>Arthrobacter sp. nov., isolated from raw cow's milk with high bacterial count.</title>
        <authorList>
            <person name="Hahne J."/>
            <person name="Isele D."/>
            <person name="Lipski A."/>
        </authorList>
    </citation>
    <scope>NUCLEOTIDE SEQUENCE [LARGE SCALE GENOMIC DNA]</scope>
    <source>
        <strain evidence="1 2">JZ R-35</strain>
    </source>
</reference>
<dbReference type="InterPro" id="IPR010982">
    <property type="entry name" value="Lambda_DNA-bd_dom_sf"/>
</dbReference>
<evidence type="ECO:0000313" key="1">
    <source>
        <dbReference type="EMBL" id="RII41309.1"/>
    </source>
</evidence>
<accession>A0A399JAS5</accession>
<organism evidence="1 2">
    <name type="scientific">Galactobacter valiniphilus</name>
    <dbReference type="NCBI Taxonomy" id="2676122"/>
    <lineage>
        <taxon>Bacteria</taxon>
        <taxon>Bacillati</taxon>
        <taxon>Actinomycetota</taxon>
        <taxon>Actinomycetes</taxon>
        <taxon>Micrococcales</taxon>
        <taxon>Micrococcaceae</taxon>
        <taxon>Galactobacter</taxon>
    </lineage>
</organism>
<dbReference type="Proteomes" id="UP000265419">
    <property type="component" value="Unassembled WGS sequence"/>
</dbReference>
<proteinExistence type="predicted"/>
<keyword evidence="2" id="KW-1185">Reference proteome</keyword>
<dbReference type="GO" id="GO:0003677">
    <property type="term" value="F:DNA binding"/>
    <property type="evidence" value="ECO:0007669"/>
    <property type="project" value="InterPro"/>
</dbReference>
<gene>
    <name evidence="1" type="ORF">DWB68_13280</name>
</gene>
<evidence type="ECO:0008006" key="3">
    <source>
        <dbReference type="Google" id="ProtNLM"/>
    </source>
</evidence>
<name>A0A399JAS5_9MICC</name>
<dbReference type="Pfam" id="PF13384">
    <property type="entry name" value="HTH_23"/>
    <property type="match status" value="1"/>
</dbReference>